<dbReference type="AlphaFoldDB" id="A0A4S4KRU8"/>
<gene>
    <name evidence="3" type="ORF">EW026_g1604</name>
</gene>
<dbReference type="GO" id="GO:0071966">
    <property type="term" value="P:fungal-type cell wall polysaccharide metabolic process"/>
    <property type="evidence" value="ECO:0007669"/>
    <property type="project" value="TreeGrafter"/>
</dbReference>
<evidence type="ECO:0000313" key="4">
    <source>
        <dbReference type="Proteomes" id="UP000309038"/>
    </source>
</evidence>
<dbReference type="Pfam" id="PF11790">
    <property type="entry name" value="Glyco_hydro_cc"/>
    <property type="match status" value="1"/>
</dbReference>
<dbReference type="InterPro" id="IPR017853">
    <property type="entry name" value="GH"/>
</dbReference>
<dbReference type="Proteomes" id="UP000309038">
    <property type="component" value="Unassembled WGS sequence"/>
</dbReference>
<evidence type="ECO:0000256" key="1">
    <source>
        <dbReference type="SAM" id="SignalP"/>
    </source>
</evidence>
<feature type="signal peptide" evidence="1">
    <location>
        <begin position="1"/>
        <end position="22"/>
    </location>
</feature>
<feature type="chain" id="PRO_5020352479" description="Asl1-like glycosyl hydrolase catalytic domain-containing protein" evidence="1">
    <location>
        <begin position="23"/>
        <end position="268"/>
    </location>
</feature>
<dbReference type="PANTHER" id="PTHR34154">
    <property type="entry name" value="ALKALI-SENSITIVE LINKAGE PROTEIN 1"/>
    <property type="match status" value="1"/>
</dbReference>
<dbReference type="SUPFAM" id="SSF51445">
    <property type="entry name" value="(Trans)glycosidases"/>
    <property type="match status" value="1"/>
</dbReference>
<name>A0A4S4KRU8_9APHY</name>
<feature type="domain" description="Asl1-like glycosyl hydrolase catalytic" evidence="2">
    <location>
        <begin position="44"/>
        <end position="264"/>
    </location>
</feature>
<dbReference type="GO" id="GO:0009277">
    <property type="term" value="C:fungal-type cell wall"/>
    <property type="evidence" value="ECO:0007669"/>
    <property type="project" value="TreeGrafter"/>
</dbReference>
<sequence length="268" mass="28883">MKFSVTFVPLVLVLSATVKAHSQVNLRQLRRVTTSASTIAIKRGLSYTNPQLTDNFSGSKVSWAFDWASTPGGELPEFLEFIPMLWGSGSTGTWVNDATAAIASGSTHLFGMNEPDLDSQSNLSPAAAAALWKQFMEPFAGKAKLCSPAISNGPAPMGEAWLDEFLSACDGCTIDCIAFTIFDSATNVDNFKSYITNMGTKYGKPTWITEFGASGSTQDQENFLDEMLPFLDNLTTVEGYAYFMAGNDILVDDSGNLLPLGQVYNTAP</sequence>
<dbReference type="Gene3D" id="3.20.20.80">
    <property type="entry name" value="Glycosidases"/>
    <property type="match status" value="1"/>
</dbReference>
<evidence type="ECO:0000259" key="2">
    <source>
        <dbReference type="Pfam" id="PF11790"/>
    </source>
</evidence>
<evidence type="ECO:0000313" key="3">
    <source>
        <dbReference type="EMBL" id="THH01021.1"/>
    </source>
</evidence>
<dbReference type="InterPro" id="IPR024655">
    <property type="entry name" value="Asl1_glyco_hydro_catalytic"/>
</dbReference>
<protein>
    <recommendedName>
        <fullName evidence="2">Asl1-like glycosyl hydrolase catalytic domain-containing protein</fullName>
    </recommendedName>
</protein>
<dbReference type="EMBL" id="SGPJ01000034">
    <property type="protein sequence ID" value="THH01021.1"/>
    <property type="molecule type" value="Genomic_DNA"/>
</dbReference>
<dbReference type="InterPro" id="IPR053183">
    <property type="entry name" value="ASL1"/>
</dbReference>
<reference evidence="3 4" key="1">
    <citation type="submission" date="2019-02" db="EMBL/GenBank/DDBJ databases">
        <title>Genome sequencing of the rare red list fungi Phlebia centrifuga.</title>
        <authorList>
            <person name="Buettner E."/>
            <person name="Kellner H."/>
        </authorList>
    </citation>
    <scope>NUCLEOTIDE SEQUENCE [LARGE SCALE GENOMIC DNA]</scope>
    <source>
        <strain evidence="3 4">DSM 108282</strain>
    </source>
</reference>
<dbReference type="PANTHER" id="PTHR34154:SF10">
    <property type="entry name" value="ASL1-LIKE GLYCOSYL HYDROLASE CATALYTIC DOMAIN-CONTAINING PROTEIN"/>
    <property type="match status" value="1"/>
</dbReference>
<keyword evidence="4" id="KW-1185">Reference proteome</keyword>
<keyword evidence="1" id="KW-0732">Signal</keyword>
<organism evidence="3 4">
    <name type="scientific">Hermanssonia centrifuga</name>
    <dbReference type="NCBI Taxonomy" id="98765"/>
    <lineage>
        <taxon>Eukaryota</taxon>
        <taxon>Fungi</taxon>
        <taxon>Dikarya</taxon>
        <taxon>Basidiomycota</taxon>
        <taxon>Agaricomycotina</taxon>
        <taxon>Agaricomycetes</taxon>
        <taxon>Polyporales</taxon>
        <taxon>Meruliaceae</taxon>
        <taxon>Hermanssonia</taxon>
    </lineage>
</organism>
<proteinExistence type="predicted"/>
<accession>A0A4S4KRU8</accession>
<comment type="caution">
    <text evidence="3">The sequence shown here is derived from an EMBL/GenBank/DDBJ whole genome shotgun (WGS) entry which is preliminary data.</text>
</comment>